<feature type="region of interest" description="Disordered" evidence="1">
    <location>
        <begin position="1"/>
        <end position="54"/>
    </location>
</feature>
<sequence>MRLYEERGKLGTAGRLSPGGQTAVPSPPPPARGPGPPSPGAPPPEANGSAAPTKGEKIFVGGLKNNIEEYHLTDYFSRYGQILTNLLKRDFFCIFIFNVLLNFKCNLE</sequence>
<evidence type="ECO:0000256" key="1">
    <source>
        <dbReference type="SAM" id="MobiDB-lite"/>
    </source>
</evidence>
<evidence type="ECO:0000313" key="2">
    <source>
        <dbReference type="Ensembl" id="ENSORLP00020000186.1"/>
    </source>
</evidence>
<reference key="1">
    <citation type="journal article" date="2007" name="Nature">
        <title>The medaka draft genome and insights into vertebrate genome evolution.</title>
        <authorList>
            <person name="Kasahara M."/>
            <person name="Naruse K."/>
            <person name="Sasaki S."/>
            <person name="Nakatani Y."/>
            <person name="Qu W."/>
            <person name="Ahsan B."/>
            <person name="Yamada T."/>
            <person name="Nagayasu Y."/>
            <person name="Doi K."/>
            <person name="Kasai Y."/>
            <person name="Jindo T."/>
            <person name="Kobayashi D."/>
            <person name="Shimada A."/>
            <person name="Toyoda A."/>
            <person name="Kuroki Y."/>
            <person name="Fujiyama A."/>
            <person name="Sasaki T."/>
            <person name="Shimizu A."/>
            <person name="Asakawa S."/>
            <person name="Shimizu N."/>
            <person name="Hashimoto S."/>
            <person name="Yang J."/>
            <person name="Lee Y."/>
            <person name="Matsushima K."/>
            <person name="Sugano S."/>
            <person name="Sakaizumi M."/>
            <person name="Narita T."/>
            <person name="Ohishi K."/>
            <person name="Haga S."/>
            <person name="Ohta F."/>
            <person name="Nomoto H."/>
            <person name="Nogata K."/>
            <person name="Morishita T."/>
            <person name="Endo T."/>
            <person name="Shin-I T."/>
            <person name="Takeda H."/>
            <person name="Morishita S."/>
            <person name="Kohara Y."/>
        </authorList>
    </citation>
    <scope>NUCLEOTIDE SEQUENCE [LARGE SCALE GENOMIC DNA]</scope>
    <source>
        <strain>Hd-rR</strain>
    </source>
</reference>
<dbReference type="SUPFAM" id="SSF54928">
    <property type="entry name" value="RNA-binding domain, RBD"/>
    <property type="match status" value="1"/>
</dbReference>
<accession>A0A3P9JVI4</accession>
<protein>
    <recommendedName>
        <fullName evidence="4">RRM domain-containing protein</fullName>
    </recommendedName>
</protein>
<dbReference type="Gene3D" id="3.30.70.330">
    <property type="match status" value="1"/>
</dbReference>
<dbReference type="Proteomes" id="UP000265180">
    <property type="component" value="Chromosome 16"/>
</dbReference>
<organism evidence="2 3">
    <name type="scientific">Oryzias latipes</name>
    <name type="common">Japanese rice fish</name>
    <name type="synonym">Japanese killifish</name>
    <dbReference type="NCBI Taxonomy" id="8090"/>
    <lineage>
        <taxon>Eukaryota</taxon>
        <taxon>Metazoa</taxon>
        <taxon>Chordata</taxon>
        <taxon>Craniata</taxon>
        <taxon>Vertebrata</taxon>
        <taxon>Euteleostomi</taxon>
        <taxon>Actinopterygii</taxon>
        <taxon>Neopterygii</taxon>
        <taxon>Teleostei</taxon>
        <taxon>Neoteleostei</taxon>
        <taxon>Acanthomorphata</taxon>
        <taxon>Ovalentaria</taxon>
        <taxon>Atherinomorphae</taxon>
        <taxon>Beloniformes</taxon>
        <taxon>Adrianichthyidae</taxon>
        <taxon>Oryziinae</taxon>
        <taxon>Oryzias</taxon>
    </lineage>
</organism>
<reference evidence="2" key="4">
    <citation type="submission" date="2025-09" db="UniProtKB">
        <authorList>
            <consortium name="Ensembl"/>
        </authorList>
    </citation>
    <scope>IDENTIFICATION</scope>
    <source>
        <strain evidence="2">HNI</strain>
    </source>
</reference>
<name>A0A3P9JVI4_ORYLA</name>
<dbReference type="AlphaFoldDB" id="A0A3P9JVI4"/>
<reference evidence="2 3" key="2">
    <citation type="submission" date="2017-04" db="EMBL/GenBank/DDBJ databases">
        <title>CpG methylation of centromeres and impact of large insertions on vertebrate speciation.</title>
        <authorList>
            <person name="Ichikawa K."/>
            <person name="Yoshimura J."/>
            <person name="Morishita S."/>
        </authorList>
    </citation>
    <scope>NUCLEOTIDE SEQUENCE</scope>
    <source>
        <strain evidence="2 3">HNI</strain>
    </source>
</reference>
<dbReference type="Ensembl" id="ENSORLT00020015134.1">
    <property type="protein sequence ID" value="ENSORLP00020000186.1"/>
    <property type="gene ID" value="ENSORLG00020022494.1"/>
</dbReference>
<dbReference type="InterPro" id="IPR035979">
    <property type="entry name" value="RBD_domain_sf"/>
</dbReference>
<evidence type="ECO:0000313" key="3">
    <source>
        <dbReference type="Proteomes" id="UP000265180"/>
    </source>
</evidence>
<evidence type="ECO:0008006" key="4">
    <source>
        <dbReference type="Google" id="ProtNLM"/>
    </source>
</evidence>
<reference evidence="2" key="3">
    <citation type="submission" date="2025-08" db="UniProtKB">
        <authorList>
            <consortium name="Ensembl"/>
        </authorList>
    </citation>
    <scope>IDENTIFICATION</scope>
    <source>
        <strain evidence="2">HNI</strain>
    </source>
</reference>
<dbReference type="GO" id="GO:0003676">
    <property type="term" value="F:nucleic acid binding"/>
    <property type="evidence" value="ECO:0007669"/>
    <property type="project" value="InterPro"/>
</dbReference>
<dbReference type="InterPro" id="IPR012677">
    <property type="entry name" value="Nucleotide-bd_a/b_plait_sf"/>
</dbReference>
<proteinExistence type="predicted"/>
<feature type="compositionally biased region" description="Pro residues" evidence="1">
    <location>
        <begin position="25"/>
        <end position="45"/>
    </location>
</feature>